<dbReference type="AlphaFoldDB" id="A0A1L7SVD8"/>
<dbReference type="EMBL" id="FCQH01000004">
    <property type="protein sequence ID" value="CVK90354.1"/>
    <property type="molecule type" value="Genomic_DNA"/>
</dbReference>
<dbReference type="Pfam" id="PF04082">
    <property type="entry name" value="Fungal_trans"/>
    <property type="match status" value="1"/>
</dbReference>
<evidence type="ECO:0000256" key="2">
    <source>
        <dbReference type="ARBA" id="ARBA00022723"/>
    </source>
</evidence>
<sequence length="741" mass="83234">MESQTGTSEVNQPSRKRVITACLTCRHRKVKCDHVQPVCSPCKKGNRVCTYTSPQSTSQTSHLGSRNRVSRSNRQTGQDEIKNRLERLGQLLERALSGGPAISQHPTDTASNPEHPHSKQQGLVSSPNPQSETLSTDGYDGALLLESERDQSRWVSSLHYSLLADEIRDVKMLLGGRSGDAPRESLPTVRSVSPFPFSGPSTNDLRTWAPPSADACRILLDTFYSNVDPMIRIVHKPTLNRRLIQYIDYTYGLDASSSDDGEFLTAHSGKYIHTFEPLALAVFYSAINSLSAEEVVSQFSVEKEELLSQFQHGIQLGLGRENFLTTSSIEVLQAFVLLLTCQSREDDMTKTWTLLGLAHKMALSQGLHREPSLFTSTGMDVIQVEIRRRLWHQICHLDYRSAESRGQEPTISDDDFTTFLPRNVSDEYLVEGSLDETSATAGFTDMTVHLIRLYGHHCFRRIVRGTYKLERMKKSQESNNDDNTNPVAKLRSLFEEVRGIVDEMVNHFQTHYLQYCSPHIPDQRMAIGLATVVEWRCWSIFWLRTPKQYRESVMTPEVRQIILEKSVNLIESLNMMPGDKDAQRFGWHIGGHACFQPIMHIVSELDMPSFDAPNRQALRSRALDALKKTMLARGREATPMWNAMNRIISNCLAKSTSRPFPVTQFQTARTDLPINETTQGLGSSATVSSPALLPDMPIFGEFTSSASLSDPTALGSIEMLESDIMFDWGFWNIDPTAPGPC</sequence>
<dbReference type="GO" id="GO:0000981">
    <property type="term" value="F:DNA-binding transcription factor activity, RNA polymerase II-specific"/>
    <property type="evidence" value="ECO:0007669"/>
    <property type="project" value="InterPro"/>
</dbReference>
<organism evidence="6 7">
    <name type="scientific">Fusarium mangiferae</name>
    <name type="common">Mango malformation disease fungus</name>
    <dbReference type="NCBI Taxonomy" id="192010"/>
    <lineage>
        <taxon>Eukaryota</taxon>
        <taxon>Fungi</taxon>
        <taxon>Dikarya</taxon>
        <taxon>Ascomycota</taxon>
        <taxon>Pezizomycotina</taxon>
        <taxon>Sordariomycetes</taxon>
        <taxon>Hypocreomycetidae</taxon>
        <taxon>Hypocreales</taxon>
        <taxon>Nectriaceae</taxon>
        <taxon>Fusarium</taxon>
        <taxon>Fusarium fujikuroi species complex</taxon>
    </lineage>
</organism>
<dbReference type="GO" id="GO:0003677">
    <property type="term" value="F:DNA binding"/>
    <property type="evidence" value="ECO:0007669"/>
    <property type="project" value="InterPro"/>
</dbReference>
<evidence type="ECO:0000256" key="1">
    <source>
        <dbReference type="ARBA" id="ARBA00004123"/>
    </source>
</evidence>
<dbReference type="PROSITE" id="PS50048">
    <property type="entry name" value="ZN2_CY6_FUNGAL_2"/>
    <property type="match status" value="1"/>
</dbReference>
<dbReference type="SMART" id="SM00066">
    <property type="entry name" value="GAL4"/>
    <property type="match status" value="1"/>
</dbReference>
<protein>
    <submittedName>
        <fullName evidence="6">Probable C6 transcription factor</fullName>
    </submittedName>
</protein>
<name>A0A1L7SVD8_FUSMA</name>
<comment type="subcellular location">
    <subcellularLocation>
        <location evidence="1">Nucleus</location>
    </subcellularLocation>
</comment>
<dbReference type="VEuPathDB" id="FungiDB:FMAN_08766"/>
<dbReference type="InterPro" id="IPR007219">
    <property type="entry name" value="XnlR_reg_dom"/>
</dbReference>
<feature type="compositionally biased region" description="Polar residues" evidence="4">
    <location>
        <begin position="119"/>
        <end position="136"/>
    </location>
</feature>
<dbReference type="GeneID" id="65088026"/>
<dbReference type="Proteomes" id="UP000184255">
    <property type="component" value="Unassembled WGS sequence"/>
</dbReference>
<feature type="region of interest" description="Disordered" evidence="4">
    <location>
        <begin position="98"/>
        <end position="137"/>
    </location>
</feature>
<dbReference type="InterPro" id="IPR036864">
    <property type="entry name" value="Zn2-C6_fun-type_DNA-bd_sf"/>
</dbReference>
<dbReference type="Pfam" id="PF00172">
    <property type="entry name" value="Zn_clus"/>
    <property type="match status" value="1"/>
</dbReference>
<dbReference type="SUPFAM" id="SSF57701">
    <property type="entry name" value="Zn2/Cys6 DNA-binding domain"/>
    <property type="match status" value="1"/>
</dbReference>
<gene>
    <name evidence="6" type="ORF">FMAN_08766</name>
</gene>
<evidence type="ECO:0000313" key="7">
    <source>
        <dbReference type="Proteomes" id="UP000184255"/>
    </source>
</evidence>
<dbReference type="PANTHER" id="PTHR31001">
    <property type="entry name" value="UNCHARACTERIZED TRANSCRIPTIONAL REGULATORY PROTEIN"/>
    <property type="match status" value="1"/>
</dbReference>
<comment type="caution">
    <text evidence="6">The sequence shown here is derived from an EMBL/GenBank/DDBJ whole genome shotgun (WGS) entry which is preliminary data.</text>
</comment>
<keyword evidence="2" id="KW-0479">Metal-binding</keyword>
<reference evidence="7" key="1">
    <citation type="journal article" date="2016" name="Genome Biol. Evol.">
        <title>Comparative 'omics' of the Fusarium fujikuroi species complex highlights differences in genetic potential and metabolite synthesis.</title>
        <authorList>
            <person name="Niehaus E.-M."/>
            <person name="Muensterkoetter M."/>
            <person name="Proctor R.H."/>
            <person name="Brown D.W."/>
            <person name="Sharon A."/>
            <person name="Idan Y."/>
            <person name="Oren-Young L."/>
            <person name="Sieber C.M."/>
            <person name="Novak O."/>
            <person name="Pencik A."/>
            <person name="Tarkowska D."/>
            <person name="Hromadova K."/>
            <person name="Freeman S."/>
            <person name="Maymon M."/>
            <person name="Elazar M."/>
            <person name="Youssef S.A."/>
            <person name="El-Shabrawy E.S.M."/>
            <person name="Shalaby A.B.A."/>
            <person name="Houterman P."/>
            <person name="Brock N.L."/>
            <person name="Burkhardt I."/>
            <person name="Tsavkelova E.A."/>
            <person name="Dickschat J.S."/>
            <person name="Galuszka P."/>
            <person name="Gueldener U."/>
            <person name="Tudzynski B."/>
        </authorList>
    </citation>
    <scope>NUCLEOTIDE SEQUENCE [LARGE SCALE GENOMIC DNA]</scope>
    <source>
        <strain evidence="7">MRC7560</strain>
    </source>
</reference>
<dbReference type="GO" id="GO:0008270">
    <property type="term" value="F:zinc ion binding"/>
    <property type="evidence" value="ECO:0007669"/>
    <property type="project" value="InterPro"/>
</dbReference>
<dbReference type="InterPro" id="IPR050613">
    <property type="entry name" value="Sec_Metabolite_Reg"/>
</dbReference>
<evidence type="ECO:0000259" key="5">
    <source>
        <dbReference type="PROSITE" id="PS50048"/>
    </source>
</evidence>
<feature type="domain" description="Zn(2)-C6 fungal-type" evidence="5">
    <location>
        <begin position="21"/>
        <end position="51"/>
    </location>
</feature>
<dbReference type="SMART" id="SM00906">
    <property type="entry name" value="Fungal_trans"/>
    <property type="match status" value="1"/>
</dbReference>
<keyword evidence="7" id="KW-1185">Reference proteome</keyword>
<proteinExistence type="predicted"/>
<dbReference type="RefSeq" id="XP_041680286.1">
    <property type="nucleotide sequence ID" value="XM_041829533.1"/>
</dbReference>
<feature type="compositionally biased region" description="Low complexity" evidence="4">
    <location>
        <begin position="50"/>
        <end position="61"/>
    </location>
</feature>
<evidence type="ECO:0000256" key="3">
    <source>
        <dbReference type="ARBA" id="ARBA00023242"/>
    </source>
</evidence>
<dbReference type="PROSITE" id="PS00463">
    <property type="entry name" value="ZN2_CY6_FUNGAL_1"/>
    <property type="match status" value="1"/>
</dbReference>
<dbReference type="PANTHER" id="PTHR31001:SF77">
    <property type="entry name" value="TRANSCRIPTION FACTOR, PUTATIVE (AFU_ORTHOLOGUE AFUA_3G12940)-RELATED"/>
    <property type="match status" value="1"/>
</dbReference>
<keyword evidence="3" id="KW-0539">Nucleus</keyword>
<feature type="region of interest" description="Disordered" evidence="4">
    <location>
        <begin position="50"/>
        <end position="81"/>
    </location>
</feature>
<dbReference type="CDD" id="cd00067">
    <property type="entry name" value="GAL4"/>
    <property type="match status" value="1"/>
</dbReference>
<evidence type="ECO:0000313" key="6">
    <source>
        <dbReference type="EMBL" id="CVK90354.1"/>
    </source>
</evidence>
<dbReference type="CDD" id="cd12148">
    <property type="entry name" value="fungal_TF_MHR"/>
    <property type="match status" value="1"/>
</dbReference>
<accession>A0A1L7SVD8</accession>
<dbReference type="Gene3D" id="4.10.240.10">
    <property type="entry name" value="Zn(2)-C6 fungal-type DNA-binding domain"/>
    <property type="match status" value="1"/>
</dbReference>
<dbReference type="GO" id="GO:0005634">
    <property type="term" value="C:nucleus"/>
    <property type="evidence" value="ECO:0007669"/>
    <property type="project" value="UniProtKB-SubCell"/>
</dbReference>
<evidence type="ECO:0000256" key="4">
    <source>
        <dbReference type="SAM" id="MobiDB-lite"/>
    </source>
</evidence>
<dbReference type="InterPro" id="IPR001138">
    <property type="entry name" value="Zn2Cys6_DnaBD"/>
</dbReference>
<dbReference type="GO" id="GO:0006351">
    <property type="term" value="P:DNA-templated transcription"/>
    <property type="evidence" value="ECO:0007669"/>
    <property type="project" value="InterPro"/>
</dbReference>